<dbReference type="AlphaFoldDB" id="A0AA96DMB3"/>
<name>A0AA96DMB3_9BACT</name>
<proteinExistence type="predicted"/>
<dbReference type="EMBL" id="CP134854">
    <property type="protein sequence ID" value="WNL30712.1"/>
    <property type="molecule type" value="Genomic_DNA"/>
</dbReference>
<organism evidence="1">
    <name type="scientific">Arcobacter sp. AZ-2023</name>
    <dbReference type="NCBI Taxonomy" id="3074453"/>
    <lineage>
        <taxon>Bacteria</taxon>
        <taxon>Pseudomonadati</taxon>
        <taxon>Campylobacterota</taxon>
        <taxon>Epsilonproteobacteria</taxon>
        <taxon>Campylobacterales</taxon>
        <taxon>Arcobacteraceae</taxon>
        <taxon>Arcobacter</taxon>
    </lineage>
</organism>
<sequence>MDKISNITILLCEGPHDTAFLYRVLKTKAYNIYNDSLANLPRIVGEFIESKNKHSEYNKLKIDSLKNDFAPYRILFKEDRLILMYSLGGDRDGKYDADNKRLIILNHYFNDILSNISDSDNYGKAFSSEDFDGNNYKYNFLFFYDADDDKSKKLDIANKYLEKLNLGFHLEHNEIKKMEQYSFGLYIFSNNENKGSLEDILFYMMKKDNDKIFEEAERFYNDFFDETRAKRLVTISKDGDLVDVRKGSVEKDEKKSLICIAGQLQKKGKSNVVVIEDTDYLTLEKIRNNSKLQEIAFFIEDSKV</sequence>
<protein>
    <submittedName>
        <fullName evidence="1">DUF3226 domain-containing protein</fullName>
    </submittedName>
</protein>
<evidence type="ECO:0000313" key="1">
    <source>
        <dbReference type="EMBL" id="WNL30712.1"/>
    </source>
</evidence>
<dbReference type="InterPro" id="IPR024508">
    <property type="entry name" value="DUF3226"/>
</dbReference>
<reference evidence="1" key="1">
    <citation type="submission" date="2023-09" db="EMBL/GenBank/DDBJ databases">
        <title>Arcobacter tbilisiensis sp. nov. isolated from chicken meat in Tbilisi, Georgia.</title>
        <authorList>
            <person name="Matthias R."/>
            <person name="Zautner A.E."/>
        </authorList>
    </citation>
    <scope>NUCLEOTIDE SEQUENCE</scope>
    <source>
        <strain evidence="1">LEO 52</strain>
    </source>
</reference>
<dbReference type="Pfam" id="PF11536">
    <property type="entry name" value="DUF3226"/>
    <property type="match status" value="1"/>
</dbReference>
<accession>A0AA96DMB3</accession>
<gene>
    <name evidence="1" type="ORF">RMQ68_04815</name>
</gene>